<dbReference type="HAMAP" id="MF_00131">
    <property type="entry name" value="Trp_synth_alpha"/>
    <property type="match status" value="1"/>
</dbReference>
<dbReference type="PANTHER" id="PTHR43406:SF1">
    <property type="entry name" value="TRYPTOPHAN SYNTHASE ALPHA CHAIN, CHLOROPLASTIC"/>
    <property type="match status" value="1"/>
</dbReference>
<dbReference type="InterPro" id="IPR013785">
    <property type="entry name" value="Aldolase_TIM"/>
</dbReference>
<dbReference type="InterPro" id="IPR002028">
    <property type="entry name" value="Trp_synthase_suA"/>
</dbReference>
<accession>F6DPR1</accession>
<dbReference type="HOGENOM" id="CLU_016734_0_2_9"/>
<evidence type="ECO:0000256" key="3">
    <source>
        <dbReference type="ARBA" id="ARBA00011270"/>
    </source>
</evidence>
<keyword evidence="12" id="KW-1185">Reference proteome</keyword>
<dbReference type="GO" id="GO:0005829">
    <property type="term" value="C:cytosol"/>
    <property type="evidence" value="ECO:0007669"/>
    <property type="project" value="TreeGrafter"/>
</dbReference>
<comment type="function">
    <text evidence="1 9">The alpha subunit is responsible for the aldol cleavage of indoleglycerol phosphate to indole and glyceraldehyde 3-phosphate.</text>
</comment>
<comment type="similarity">
    <text evidence="9 10">Belongs to the TrpA family.</text>
</comment>
<reference evidence="11 12" key="2">
    <citation type="journal article" date="2012" name="Stand. Genomic Sci.">
        <title>Complete genome sequence of the sulfate-reducing firmicute Desulfotomaculum ruminis type strain (DL(T)).</title>
        <authorList>
            <person name="Spring S."/>
            <person name="Visser M."/>
            <person name="Lu M."/>
            <person name="Copeland A."/>
            <person name="Lapidus A."/>
            <person name="Lucas S."/>
            <person name="Cheng J.F."/>
            <person name="Han C."/>
            <person name="Tapia R."/>
            <person name="Goodwin L.A."/>
            <person name="Pitluck S."/>
            <person name="Ivanova N."/>
            <person name="Land M."/>
            <person name="Hauser L."/>
            <person name="Larimer F."/>
            <person name="Rohde M."/>
            <person name="Goker M."/>
            <person name="Detter J.C."/>
            <person name="Kyrpides N.C."/>
            <person name="Woyke T."/>
            <person name="Schaap P.J."/>
            <person name="Plugge C.M."/>
            <person name="Muyzer G."/>
            <person name="Kuever J."/>
            <person name="Pereira I.A."/>
            <person name="Parshina S.N."/>
            <person name="Bernier-Latmani R."/>
            <person name="Stams A.J."/>
            <person name="Klenk H.P."/>
        </authorList>
    </citation>
    <scope>NUCLEOTIDE SEQUENCE [LARGE SCALE GENOMIC DNA]</scope>
    <source>
        <strain evidence="12">ATCC 23193 / DSM 2154 / NCIB 8452 / DL</strain>
    </source>
</reference>
<keyword evidence="5 9" id="KW-0822">Tryptophan biosynthesis</keyword>
<organism evidence="11 12">
    <name type="scientific">Desulforamulus ruminis (strain ATCC 23193 / DSM 2154 / NCIMB 8452 / DL)</name>
    <name type="common">Desulfotomaculum ruminis</name>
    <dbReference type="NCBI Taxonomy" id="696281"/>
    <lineage>
        <taxon>Bacteria</taxon>
        <taxon>Bacillati</taxon>
        <taxon>Bacillota</taxon>
        <taxon>Clostridia</taxon>
        <taxon>Eubacteriales</taxon>
        <taxon>Peptococcaceae</taxon>
        <taxon>Desulforamulus</taxon>
    </lineage>
</organism>
<evidence type="ECO:0000256" key="6">
    <source>
        <dbReference type="ARBA" id="ARBA00023141"/>
    </source>
</evidence>
<dbReference type="UniPathway" id="UPA00035">
    <property type="reaction ID" value="UER00044"/>
</dbReference>
<dbReference type="PROSITE" id="PS00167">
    <property type="entry name" value="TRP_SYNTHASE_ALPHA"/>
    <property type="match status" value="1"/>
</dbReference>
<dbReference type="InterPro" id="IPR011060">
    <property type="entry name" value="RibuloseP-bd_barrel"/>
</dbReference>
<dbReference type="FunFam" id="3.20.20.70:FF:000037">
    <property type="entry name" value="Tryptophan synthase alpha chain"/>
    <property type="match status" value="1"/>
</dbReference>
<proteinExistence type="inferred from homology"/>
<gene>
    <name evidence="9" type="primary">trpA</name>
    <name evidence="11" type="ordered locus">Desru_1365</name>
</gene>
<dbReference type="AlphaFoldDB" id="F6DPR1"/>
<dbReference type="eggNOG" id="COG0159">
    <property type="taxonomic scope" value="Bacteria"/>
</dbReference>
<name>F6DPR1_DESRL</name>
<dbReference type="RefSeq" id="WP_013841409.1">
    <property type="nucleotide sequence ID" value="NC_015589.1"/>
</dbReference>
<evidence type="ECO:0000256" key="8">
    <source>
        <dbReference type="ARBA" id="ARBA00049047"/>
    </source>
</evidence>
<dbReference type="GO" id="GO:0004834">
    <property type="term" value="F:tryptophan synthase activity"/>
    <property type="evidence" value="ECO:0007669"/>
    <property type="project" value="UniProtKB-UniRule"/>
</dbReference>
<dbReference type="EC" id="4.2.1.20" evidence="9"/>
<dbReference type="KEGG" id="dru:Desru_1365"/>
<dbReference type="Proteomes" id="UP000009234">
    <property type="component" value="Chromosome"/>
</dbReference>
<dbReference type="CDD" id="cd04724">
    <property type="entry name" value="Tryptophan_synthase_alpha"/>
    <property type="match status" value="1"/>
</dbReference>
<evidence type="ECO:0000313" key="11">
    <source>
        <dbReference type="EMBL" id="AEG59638.1"/>
    </source>
</evidence>
<dbReference type="NCBIfam" id="TIGR00262">
    <property type="entry name" value="trpA"/>
    <property type="match status" value="1"/>
</dbReference>
<keyword evidence="6 9" id="KW-0057">Aromatic amino acid biosynthesis</keyword>
<comment type="pathway">
    <text evidence="2 9">Amino-acid biosynthesis; L-tryptophan biosynthesis; L-tryptophan from chorismate: step 5/5.</text>
</comment>
<sequence length="267" mass="28407">MSGVKKLTEKFAELKEKGEKALVTYVTAGDPNLETTARLVCAMEQAGADVIELGVPFSDPVADGPVIQRASTRSLQGGTHLTGILEMVRGIREKVQAPLVLMSYYNPILQYGLEKFCQDAVRCGIAGLIVPDLPLEEAGPLLHSSQEAGLAYIPLVAPTSPQRRLARIAESGQGFIYCVTVTGITGTKQNVSNEIARMSGEIREVTDLPLAAGFGIAAPEQAKAVAPYCDAVVVGSALVKLVENHREDSLEPVASLTAQLKQALLRL</sequence>
<keyword evidence="4 9" id="KW-0028">Amino-acid biosynthesis</keyword>
<dbReference type="PANTHER" id="PTHR43406">
    <property type="entry name" value="TRYPTOPHAN SYNTHASE, ALPHA CHAIN"/>
    <property type="match status" value="1"/>
</dbReference>
<keyword evidence="7 9" id="KW-0456">Lyase</keyword>
<dbReference type="Pfam" id="PF00290">
    <property type="entry name" value="Trp_syntA"/>
    <property type="match status" value="1"/>
</dbReference>
<evidence type="ECO:0000256" key="9">
    <source>
        <dbReference type="HAMAP-Rule" id="MF_00131"/>
    </source>
</evidence>
<evidence type="ECO:0000256" key="1">
    <source>
        <dbReference type="ARBA" id="ARBA00003365"/>
    </source>
</evidence>
<feature type="active site" description="Proton acceptor" evidence="9">
    <location>
        <position position="52"/>
    </location>
</feature>
<evidence type="ECO:0000256" key="5">
    <source>
        <dbReference type="ARBA" id="ARBA00022822"/>
    </source>
</evidence>
<dbReference type="SUPFAM" id="SSF51366">
    <property type="entry name" value="Ribulose-phoshate binding barrel"/>
    <property type="match status" value="1"/>
</dbReference>
<dbReference type="STRING" id="696281.Desru_1365"/>
<reference evidence="12" key="1">
    <citation type="submission" date="2011-05" db="EMBL/GenBank/DDBJ databases">
        <title>Complete sequence of Desulfotomaculum ruminis DSM 2154.</title>
        <authorList>
            <person name="Lucas S."/>
            <person name="Copeland A."/>
            <person name="Lapidus A."/>
            <person name="Cheng J.-F."/>
            <person name="Goodwin L."/>
            <person name="Pitluck S."/>
            <person name="Lu M."/>
            <person name="Detter J.C."/>
            <person name="Han C."/>
            <person name="Tapia R."/>
            <person name="Land M."/>
            <person name="Hauser L."/>
            <person name="Kyrpides N."/>
            <person name="Ivanova N."/>
            <person name="Mikhailova N."/>
            <person name="Pagani I."/>
            <person name="Stams A.J.M."/>
            <person name="Plugge C.M."/>
            <person name="Muyzer G."/>
            <person name="Kuever J."/>
            <person name="Parshina S.N."/>
            <person name="Ivanova A.E."/>
            <person name="Nazina T.N."/>
            <person name="Brambilla E."/>
            <person name="Spring S."/>
            <person name="Klenk H.-P."/>
            <person name="Woyke T."/>
        </authorList>
    </citation>
    <scope>NUCLEOTIDE SEQUENCE [LARGE SCALE GENOMIC DNA]</scope>
    <source>
        <strain evidence="12">ATCC 23193 / DSM 2154 / NCIB 8452 / DL</strain>
    </source>
</reference>
<dbReference type="InterPro" id="IPR018204">
    <property type="entry name" value="Trp_synthase_alpha_AS"/>
</dbReference>
<evidence type="ECO:0000256" key="10">
    <source>
        <dbReference type="RuleBase" id="RU003662"/>
    </source>
</evidence>
<evidence type="ECO:0000256" key="2">
    <source>
        <dbReference type="ARBA" id="ARBA00004733"/>
    </source>
</evidence>
<evidence type="ECO:0000256" key="4">
    <source>
        <dbReference type="ARBA" id="ARBA00022605"/>
    </source>
</evidence>
<dbReference type="OrthoDB" id="9804578at2"/>
<comment type="catalytic activity">
    <reaction evidence="8 9">
        <text>(1S,2R)-1-C-(indol-3-yl)glycerol 3-phosphate + L-serine = D-glyceraldehyde 3-phosphate + L-tryptophan + H2O</text>
        <dbReference type="Rhea" id="RHEA:10532"/>
        <dbReference type="ChEBI" id="CHEBI:15377"/>
        <dbReference type="ChEBI" id="CHEBI:33384"/>
        <dbReference type="ChEBI" id="CHEBI:57912"/>
        <dbReference type="ChEBI" id="CHEBI:58866"/>
        <dbReference type="ChEBI" id="CHEBI:59776"/>
        <dbReference type="EC" id="4.2.1.20"/>
    </reaction>
</comment>
<protein>
    <recommendedName>
        <fullName evidence="9">Tryptophan synthase alpha chain</fullName>
        <ecNumber evidence="9">4.2.1.20</ecNumber>
    </recommendedName>
</protein>
<comment type="subunit">
    <text evidence="3 9">Tetramer of two alpha and two beta chains.</text>
</comment>
<feature type="active site" description="Proton acceptor" evidence="9">
    <location>
        <position position="63"/>
    </location>
</feature>
<dbReference type="Gene3D" id="3.20.20.70">
    <property type="entry name" value="Aldolase class I"/>
    <property type="match status" value="1"/>
</dbReference>
<evidence type="ECO:0000313" key="12">
    <source>
        <dbReference type="Proteomes" id="UP000009234"/>
    </source>
</evidence>
<evidence type="ECO:0000256" key="7">
    <source>
        <dbReference type="ARBA" id="ARBA00023239"/>
    </source>
</evidence>
<dbReference type="EMBL" id="CP002780">
    <property type="protein sequence ID" value="AEG59638.1"/>
    <property type="molecule type" value="Genomic_DNA"/>
</dbReference>